<evidence type="ECO:0000256" key="2">
    <source>
        <dbReference type="ARBA" id="ARBA00023002"/>
    </source>
</evidence>
<dbReference type="RefSeq" id="WP_319832106.1">
    <property type="nucleotide sequence ID" value="NZ_CP138858.1"/>
</dbReference>
<accession>A0ABZ0RJF0</accession>
<dbReference type="Gene3D" id="3.40.718.10">
    <property type="entry name" value="Isopropylmalate Dehydrogenase"/>
    <property type="match status" value="1"/>
</dbReference>
<gene>
    <name evidence="4" type="primary">pdxA</name>
    <name evidence="4" type="ORF">SH580_17465</name>
</gene>
<protein>
    <submittedName>
        <fullName evidence="4">4-hydroxythreonine-4-phosphate dehydrogenase PdxA</fullName>
        <ecNumber evidence="4">1.1.1.262</ecNumber>
    </submittedName>
</protein>
<evidence type="ECO:0000256" key="1">
    <source>
        <dbReference type="ARBA" id="ARBA00022723"/>
    </source>
</evidence>
<dbReference type="PANTHER" id="PTHR30004">
    <property type="entry name" value="4-HYDROXYTHREONINE-4-PHOSPHATE DEHYDROGENASE"/>
    <property type="match status" value="1"/>
</dbReference>
<sequence>MIKPDRSLPLAITCGDPAGIGPEVIEAALQSDALRGEDCVVIGPANWGTHLAEGLGLRFEAVGREGACTYVAQPGVPTIEGARLTLAAMEQAAAGCREGRFRGVVTGPVSKHWLQQAGFQFPGQTEFFANAWGGDPTMAFVGQELRVVLATWHIPLREVSEALDAACLEKAVRRAYALAQQLGCEEPRIGVCGINPHAGEGGILGKEELEVLDPALDRMRLAMPGLSRCLPGDTVFYRQRKGDFDVVVAAYHDQALAAVKTLEFDAAVNLTLGLPYVRTSPDHGTAFDLAGQGRANPASFAAALAVARELTGTSA</sequence>
<organism evidence="4 5">
    <name type="scientific">Coraliomargarita algicola</name>
    <dbReference type="NCBI Taxonomy" id="3092156"/>
    <lineage>
        <taxon>Bacteria</taxon>
        <taxon>Pseudomonadati</taxon>
        <taxon>Verrucomicrobiota</taxon>
        <taxon>Opitutia</taxon>
        <taxon>Puniceicoccales</taxon>
        <taxon>Coraliomargaritaceae</taxon>
        <taxon>Coraliomargarita</taxon>
    </lineage>
</organism>
<dbReference type="PANTHER" id="PTHR30004:SF5">
    <property type="entry name" value="4-HYDROXYTHREONINE-4-PHOSPHATE DEHYDROGENASE"/>
    <property type="match status" value="1"/>
</dbReference>
<reference evidence="4 5" key="1">
    <citation type="submission" date="2023-11" db="EMBL/GenBank/DDBJ databases">
        <title>Coraliomargarita sp. nov., isolated from marine algae.</title>
        <authorList>
            <person name="Lee J.K."/>
            <person name="Baek J.H."/>
            <person name="Kim J.M."/>
            <person name="Choi D.G."/>
            <person name="Jeon C.O."/>
        </authorList>
    </citation>
    <scope>NUCLEOTIDE SEQUENCE [LARGE SCALE GENOMIC DNA]</scope>
    <source>
        <strain evidence="4 5">J2-16</strain>
    </source>
</reference>
<dbReference type="Proteomes" id="UP001324993">
    <property type="component" value="Chromosome"/>
</dbReference>
<evidence type="ECO:0000313" key="4">
    <source>
        <dbReference type="EMBL" id="WPJ95213.1"/>
    </source>
</evidence>
<dbReference type="EMBL" id="CP138858">
    <property type="protein sequence ID" value="WPJ95213.1"/>
    <property type="molecule type" value="Genomic_DNA"/>
</dbReference>
<keyword evidence="5" id="KW-1185">Reference proteome</keyword>
<evidence type="ECO:0000313" key="5">
    <source>
        <dbReference type="Proteomes" id="UP001324993"/>
    </source>
</evidence>
<dbReference type="EC" id="1.1.1.262" evidence="4"/>
<name>A0ABZ0RJF0_9BACT</name>
<keyword evidence="1" id="KW-0479">Metal-binding</keyword>
<dbReference type="NCBIfam" id="TIGR00557">
    <property type="entry name" value="pdxA"/>
    <property type="match status" value="1"/>
</dbReference>
<dbReference type="Pfam" id="PF04166">
    <property type="entry name" value="PdxA"/>
    <property type="match status" value="1"/>
</dbReference>
<dbReference type="SUPFAM" id="SSF53659">
    <property type="entry name" value="Isocitrate/Isopropylmalate dehydrogenase-like"/>
    <property type="match status" value="1"/>
</dbReference>
<proteinExistence type="predicted"/>
<dbReference type="InterPro" id="IPR005255">
    <property type="entry name" value="PdxA_fam"/>
</dbReference>
<keyword evidence="3" id="KW-0520">NAD</keyword>
<keyword evidence="2 4" id="KW-0560">Oxidoreductase</keyword>
<evidence type="ECO:0000256" key="3">
    <source>
        <dbReference type="ARBA" id="ARBA00023027"/>
    </source>
</evidence>
<dbReference type="GO" id="GO:0050570">
    <property type="term" value="F:4-hydroxythreonine-4-phosphate dehydrogenase activity"/>
    <property type="evidence" value="ECO:0007669"/>
    <property type="project" value="UniProtKB-EC"/>
</dbReference>